<dbReference type="Pfam" id="PF14392">
    <property type="entry name" value="zf-CCHC_4"/>
    <property type="match status" value="1"/>
</dbReference>
<feature type="domain" description="Zinc knuckle CX2CX4HX4C" evidence="1">
    <location>
        <begin position="2"/>
        <end position="44"/>
    </location>
</feature>
<sequence length="125" mass="14114">MPLKHALRLRSKHGAEVVVRFFYERLPNFCYIYGTLGHISQYCSLRFQDGFIDPGLQTSYGAWLRASGPMRRLGSVSDTVHPTYVLRPPSPSGQEGRLVVVSIILRISGVMRMAYGGPMRWLVIT</sequence>
<name>A0AAE1YAT8_9LAMI</name>
<organism evidence="2 3">
    <name type="scientific">Sesamum alatum</name>
    <dbReference type="NCBI Taxonomy" id="300844"/>
    <lineage>
        <taxon>Eukaryota</taxon>
        <taxon>Viridiplantae</taxon>
        <taxon>Streptophyta</taxon>
        <taxon>Embryophyta</taxon>
        <taxon>Tracheophyta</taxon>
        <taxon>Spermatophyta</taxon>
        <taxon>Magnoliopsida</taxon>
        <taxon>eudicotyledons</taxon>
        <taxon>Gunneridae</taxon>
        <taxon>Pentapetalae</taxon>
        <taxon>asterids</taxon>
        <taxon>lamiids</taxon>
        <taxon>Lamiales</taxon>
        <taxon>Pedaliaceae</taxon>
        <taxon>Sesamum</taxon>
    </lineage>
</organism>
<accession>A0AAE1YAT8</accession>
<reference evidence="2" key="2">
    <citation type="journal article" date="2024" name="Plant">
        <title>Genomic evolution and insights into agronomic trait innovations of Sesamum species.</title>
        <authorList>
            <person name="Miao H."/>
            <person name="Wang L."/>
            <person name="Qu L."/>
            <person name="Liu H."/>
            <person name="Sun Y."/>
            <person name="Le M."/>
            <person name="Wang Q."/>
            <person name="Wei S."/>
            <person name="Zheng Y."/>
            <person name="Lin W."/>
            <person name="Duan Y."/>
            <person name="Cao H."/>
            <person name="Xiong S."/>
            <person name="Wang X."/>
            <person name="Wei L."/>
            <person name="Li C."/>
            <person name="Ma Q."/>
            <person name="Ju M."/>
            <person name="Zhao R."/>
            <person name="Li G."/>
            <person name="Mu C."/>
            <person name="Tian Q."/>
            <person name="Mei H."/>
            <person name="Zhang T."/>
            <person name="Gao T."/>
            <person name="Zhang H."/>
        </authorList>
    </citation>
    <scope>NUCLEOTIDE SEQUENCE</scope>
    <source>
        <strain evidence="2">3651</strain>
    </source>
</reference>
<protein>
    <recommendedName>
        <fullName evidence="1">Zinc knuckle CX2CX4HX4C domain-containing protein</fullName>
    </recommendedName>
</protein>
<comment type="caution">
    <text evidence="2">The sequence shown here is derived from an EMBL/GenBank/DDBJ whole genome shotgun (WGS) entry which is preliminary data.</text>
</comment>
<dbReference type="Proteomes" id="UP001293254">
    <property type="component" value="Unassembled WGS sequence"/>
</dbReference>
<evidence type="ECO:0000313" key="2">
    <source>
        <dbReference type="EMBL" id="KAK4426567.1"/>
    </source>
</evidence>
<evidence type="ECO:0000313" key="3">
    <source>
        <dbReference type="Proteomes" id="UP001293254"/>
    </source>
</evidence>
<dbReference type="EMBL" id="JACGWO010000005">
    <property type="protein sequence ID" value="KAK4426567.1"/>
    <property type="molecule type" value="Genomic_DNA"/>
</dbReference>
<keyword evidence="3" id="KW-1185">Reference proteome</keyword>
<dbReference type="AlphaFoldDB" id="A0AAE1YAT8"/>
<proteinExistence type="predicted"/>
<gene>
    <name evidence="2" type="ORF">Salat_1425300</name>
</gene>
<reference evidence="2" key="1">
    <citation type="submission" date="2020-06" db="EMBL/GenBank/DDBJ databases">
        <authorList>
            <person name="Li T."/>
            <person name="Hu X."/>
            <person name="Zhang T."/>
            <person name="Song X."/>
            <person name="Zhang H."/>
            <person name="Dai N."/>
            <person name="Sheng W."/>
            <person name="Hou X."/>
            <person name="Wei L."/>
        </authorList>
    </citation>
    <scope>NUCLEOTIDE SEQUENCE</scope>
    <source>
        <strain evidence="2">3651</strain>
        <tissue evidence="2">Leaf</tissue>
    </source>
</reference>
<evidence type="ECO:0000259" key="1">
    <source>
        <dbReference type="Pfam" id="PF14392"/>
    </source>
</evidence>
<dbReference type="InterPro" id="IPR025836">
    <property type="entry name" value="Zn_knuckle_CX2CX4HX4C"/>
</dbReference>